<sequence length="50" mass="5652">GHQLCIPVGSMRDNIVKELHNGGLAGRFGKDKPIALLEEKYHWPNLKRDV</sequence>
<protein>
    <recommendedName>
        <fullName evidence="1">Integrase zinc-binding domain-containing protein</fullName>
    </recommendedName>
</protein>
<keyword evidence="3" id="KW-1185">Reference proteome</keyword>
<proteinExistence type="predicted"/>
<dbReference type="AlphaFoldDB" id="A0AA38GA41"/>
<dbReference type="Pfam" id="PF17921">
    <property type="entry name" value="Integrase_H2C2"/>
    <property type="match status" value="1"/>
</dbReference>
<name>A0AA38GA41_TAXCH</name>
<gene>
    <name evidence="2" type="ORF">KI387_019228</name>
</gene>
<feature type="domain" description="Integrase zinc-binding" evidence="1">
    <location>
        <begin position="10"/>
        <end position="50"/>
    </location>
</feature>
<dbReference type="Gene3D" id="1.10.340.70">
    <property type="match status" value="1"/>
</dbReference>
<dbReference type="EMBL" id="JAHRHJ020000004">
    <property type="protein sequence ID" value="KAH9317459.1"/>
    <property type="molecule type" value="Genomic_DNA"/>
</dbReference>
<dbReference type="Proteomes" id="UP000824469">
    <property type="component" value="Unassembled WGS sequence"/>
</dbReference>
<accession>A0AA38GA41</accession>
<organism evidence="2 3">
    <name type="scientific">Taxus chinensis</name>
    <name type="common">Chinese yew</name>
    <name type="synonym">Taxus wallichiana var. chinensis</name>
    <dbReference type="NCBI Taxonomy" id="29808"/>
    <lineage>
        <taxon>Eukaryota</taxon>
        <taxon>Viridiplantae</taxon>
        <taxon>Streptophyta</taxon>
        <taxon>Embryophyta</taxon>
        <taxon>Tracheophyta</taxon>
        <taxon>Spermatophyta</taxon>
        <taxon>Pinopsida</taxon>
        <taxon>Pinidae</taxon>
        <taxon>Conifers II</taxon>
        <taxon>Cupressales</taxon>
        <taxon>Taxaceae</taxon>
        <taxon>Taxus</taxon>
    </lineage>
</organism>
<comment type="caution">
    <text evidence="2">The sequence shown here is derived from an EMBL/GenBank/DDBJ whole genome shotgun (WGS) entry which is preliminary data.</text>
</comment>
<feature type="non-terminal residue" evidence="2">
    <location>
        <position position="50"/>
    </location>
</feature>
<evidence type="ECO:0000313" key="3">
    <source>
        <dbReference type="Proteomes" id="UP000824469"/>
    </source>
</evidence>
<dbReference type="InterPro" id="IPR041588">
    <property type="entry name" value="Integrase_H2C2"/>
</dbReference>
<evidence type="ECO:0000259" key="1">
    <source>
        <dbReference type="Pfam" id="PF17921"/>
    </source>
</evidence>
<reference evidence="2 3" key="1">
    <citation type="journal article" date="2021" name="Nat. Plants">
        <title>The Taxus genome provides insights into paclitaxel biosynthesis.</title>
        <authorList>
            <person name="Xiong X."/>
            <person name="Gou J."/>
            <person name="Liao Q."/>
            <person name="Li Y."/>
            <person name="Zhou Q."/>
            <person name="Bi G."/>
            <person name="Li C."/>
            <person name="Du R."/>
            <person name="Wang X."/>
            <person name="Sun T."/>
            <person name="Guo L."/>
            <person name="Liang H."/>
            <person name="Lu P."/>
            <person name="Wu Y."/>
            <person name="Zhang Z."/>
            <person name="Ro D.K."/>
            <person name="Shang Y."/>
            <person name="Huang S."/>
            <person name="Yan J."/>
        </authorList>
    </citation>
    <scope>NUCLEOTIDE SEQUENCE [LARGE SCALE GENOMIC DNA]</scope>
    <source>
        <strain evidence="2">Ta-2019</strain>
    </source>
</reference>
<evidence type="ECO:0000313" key="2">
    <source>
        <dbReference type="EMBL" id="KAH9317459.1"/>
    </source>
</evidence>
<feature type="non-terminal residue" evidence="2">
    <location>
        <position position="1"/>
    </location>
</feature>